<dbReference type="InterPro" id="IPR001304">
    <property type="entry name" value="C-type_lectin-like"/>
</dbReference>
<dbReference type="Gene3D" id="3.10.100.10">
    <property type="entry name" value="Mannose-Binding Protein A, subunit A"/>
    <property type="match status" value="1"/>
</dbReference>
<dbReference type="Ensembl" id="ENSECRT00000022969.1">
    <property type="protein sequence ID" value="ENSECRP00000022489.1"/>
    <property type="gene ID" value="ENSECRG00000015180.1"/>
</dbReference>
<dbReference type="InterPro" id="IPR016186">
    <property type="entry name" value="C-type_lectin-like/link_sf"/>
</dbReference>
<evidence type="ECO:0000313" key="3">
    <source>
        <dbReference type="Proteomes" id="UP000694620"/>
    </source>
</evidence>
<accession>A0A8C4SVZ9</accession>
<reference evidence="2" key="2">
    <citation type="submission" date="2025-09" db="UniProtKB">
        <authorList>
            <consortium name="Ensembl"/>
        </authorList>
    </citation>
    <scope>IDENTIFICATION</scope>
</reference>
<sequence>MQVRWIGVSKLALVCAWCVGVFACVLRWVGTLPGIGSCLVPCVGWDCERYFWINDMMWSRAQNYCRVNYTDLVSIRNESENEVIKNKSQGTPFWIGLFNNPWKWSDGGNSTFRNWSVRNPDNYNHNEKCVEINFQDNRGNGWNDADCNIPKTFFCNSKDIIYFLC</sequence>
<protein>
    <recommendedName>
        <fullName evidence="1">C-type lectin domain-containing protein</fullName>
    </recommendedName>
</protein>
<dbReference type="Pfam" id="PF00059">
    <property type="entry name" value="Lectin_C"/>
    <property type="match status" value="1"/>
</dbReference>
<feature type="domain" description="C-type lectin" evidence="1">
    <location>
        <begin position="43"/>
        <end position="156"/>
    </location>
</feature>
<dbReference type="GeneTree" id="ENSGT00940000163911"/>
<dbReference type="InterPro" id="IPR016187">
    <property type="entry name" value="CTDL_fold"/>
</dbReference>
<reference evidence="2" key="1">
    <citation type="submission" date="2025-08" db="UniProtKB">
        <authorList>
            <consortium name="Ensembl"/>
        </authorList>
    </citation>
    <scope>IDENTIFICATION</scope>
</reference>
<dbReference type="AlphaFoldDB" id="A0A8C4SVZ9"/>
<dbReference type="SUPFAM" id="SSF56436">
    <property type="entry name" value="C-type lectin-like"/>
    <property type="match status" value="1"/>
</dbReference>
<dbReference type="PROSITE" id="PS51257">
    <property type="entry name" value="PROKAR_LIPOPROTEIN"/>
    <property type="match status" value="1"/>
</dbReference>
<keyword evidence="3" id="KW-1185">Reference proteome</keyword>
<name>A0A8C4SVZ9_ERPCA</name>
<organism evidence="2 3">
    <name type="scientific">Erpetoichthys calabaricus</name>
    <name type="common">Rope fish</name>
    <name type="synonym">Calamoichthys calabaricus</name>
    <dbReference type="NCBI Taxonomy" id="27687"/>
    <lineage>
        <taxon>Eukaryota</taxon>
        <taxon>Metazoa</taxon>
        <taxon>Chordata</taxon>
        <taxon>Craniata</taxon>
        <taxon>Vertebrata</taxon>
        <taxon>Euteleostomi</taxon>
        <taxon>Actinopterygii</taxon>
        <taxon>Polypteriformes</taxon>
        <taxon>Polypteridae</taxon>
        <taxon>Erpetoichthys</taxon>
    </lineage>
</organism>
<dbReference type="PROSITE" id="PS50041">
    <property type="entry name" value="C_TYPE_LECTIN_2"/>
    <property type="match status" value="1"/>
</dbReference>
<dbReference type="PANTHER" id="PTHR45784:SF5">
    <property type="entry name" value="C-TYPE LECTIN DOMAIN FAMILY 20 MEMBER A-RELATED"/>
    <property type="match status" value="1"/>
</dbReference>
<evidence type="ECO:0000313" key="2">
    <source>
        <dbReference type="Ensembl" id="ENSECRP00000022489.1"/>
    </source>
</evidence>
<proteinExistence type="predicted"/>
<dbReference type="PANTHER" id="PTHR45784">
    <property type="entry name" value="C-TYPE LECTIN DOMAIN FAMILY 20 MEMBER A-RELATED"/>
    <property type="match status" value="1"/>
</dbReference>
<dbReference type="Proteomes" id="UP000694620">
    <property type="component" value="Unassembled WGS sequence"/>
</dbReference>
<dbReference type="SMART" id="SM00034">
    <property type="entry name" value="CLECT"/>
    <property type="match status" value="1"/>
</dbReference>
<evidence type="ECO:0000259" key="1">
    <source>
        <dbReference type="PROSITE" id="PS50041"/>
    </source>
</evidence>